<sequence length="59" mass="6862">MKLTEIKRLTTLFDMILTRTLKVKTWIPQNSGKSDGVYVILSPQYDLFVLFACVDPEKR</sequence>
<evidence type="ECO:0000313" key="2">
    <source>
        <dbReference type="Proteomes" id="UP000824469"/>
    </source>
</evidence>
<dbReference type="AlphaFoldDB" id="A0AA38G2V0"/>
<organism evidence="1 2">
    <name type="scientific">Taxus chinensis</name>
    <name type="common">Chinese yew</name>
    <name type="synonym">Taxus wallichiana var. chinensis</name>
    <dbReference type="NCBI Taxonomy" id="29808"/>
    <lineage>
        <taxon>Eukaryota</taxon>
        <taxon>Viridiplantae</taxon>
        <taxon>Streptophyta</taxon>
        <taxon>Embryophyta</taxon>
        <taxon>Tracheophyta</taxon>
        <taxon>Spermatophyta</taxon>
        <taxon>Pinopsida</taxon>
        <taxon>Pinidae</taxon>
        <taxon>Conifers II</taxon>
        <taxon>Cupressales</taxon>
        <taxon>Taxaceae</taxon>
        <taxon>Taxus</taxon>
    </lineage>
</organism>
<comment type="caution">
    <text evidence="1">The sequence shown here is derived from an EMBL/GenBank/DDBJ whole genome shotgun (WGS) entry which is preliminary data.</text>
</comment>
<dbReference type="EMBL" id="JAHRHJ020000005">
    <property type="protein sequence ID" value="KAH9314746.1"/>
    <property type="molecule type" value="Genomic_DNA"/>
</dbReference>
<accession>A0AA38G2V0</accession>
<gene>
    <name evidence="1" type="ORF">KI387_023373</name>
</gene>
<proteinExistence type="predicted"/>
<evidence type="ECO:0000313" key="1">
    <source>
        <dbReference type="EMBL" id="KAH9314746.1"/>
    </source>
</evidence>
<reference evidence="1 2" key="1">
    <citation type="journal article" date="2021" name="Nat. Plants">
        <title>The Taxus genome provides insights into paclitaxel biosynthesis.</title>
        <authorList>
            <person name="Xiong X."/>
            <person name="Gou J."/>
            <person name="Liao Q."/>
            <person name="Li Y."/>
            <person name="Zhou Q."/>
            <person name="Bi G."/>
            <person name="Li C."/>
            <person name="Du R."/>
            <person name="Wang X."/>
            <person name="Sun T."/>
            <person name="Guo L."/>
            <person name="Liang H."/>
            <person name="Lu P."/>
            <person name="Wu Y."/>
            <person name="Zhang Z."/>
            <person name="Ro D.K."/>
            <person name="Shang Y."/>
            <person name="Huang S."/>
            <person name="Yan J."/>
        </authorList>
    </citation>
    <scope>NUCLEOTIDE SEQUENCE [LARGE SCALE GENOMIC DNA]</scope>
    <source>
        <strain evidence="1">Ta-2019</strain>
    </source>
</reference>
<keyword evidence="2" id="KW-1185">Reference proteome</keyword>
<protein>
    <submittedName>
        <fullName evidence="1">Uncharacterized protein</fullName>
    </submittedName>
</protein>
<dbReference type="Proteomes" id="UP000824469">
    <property type="component" value="Unassembled WGS sequence"/>
</dbReference>
<name>A0AA38G2V0_TAXCH</name>
<feature type="non-terminal residue" evidence="1">
    <location>
        <position position="59"/>
    </location>
</feature>